<name>A0A6P2I827_9BURK</name>
<reference evidence="1 2" key="1">
    <citation type="submission" date="2019-09" db="EMBL/GenBank/DDBJ databases">
        <authorList>
            <person name="Depoorter E."/>
        </authorList>
    </citation>
    <scope>NUCLEOTIDE SEQUENCE [LARGE SCALE GENOMIC DNA]</scope>
    <source>
        <strain evidence="1">LMG 13014</strain>
    </source>
</reference>
<dbReference type="Proteomes" id="UP000494261">
    <property type="component" value="Unassembled WGS sequence"/>
</dbReference>
<protein>
    <submittedName>
        <fullName evidence="1">Fis family transcriptional regulator</fullName>
    </submittedName>
</protein>
<gene>
    <name evidence="1" type="ORF">BLA13014_00994</name>
</gene>
<accession>A0A6P2I827</accession>
<organism evidence="1 2">
    <name type="scientific">Burkholderia aenigmatica</name>
    <dbReference type="NCBI Taxonomy" id="2015348"/>
    <lineage>
        <taxon>Bacteria</taxon>
        <taxon>Pseudomonadati</taxon>
        <taxon>Pseudomonadota</taxon>
        <taxon>Betaproteobacteria</taxon>
        <taxon>Burkholderiales</taxon>
        <taxon>Burkholderiaceae</taxon>
        <taxon>Burkholderia</taxon>
        <taxon>Burkholderia cepacia complex</taxon>
    </lineage>
</organism>
<sequence>MSKMESRKRLLRRTGRSGLTREMLLPLSTEKIRALSLENHLALATMRGGRGDLDQVSCLVRVVYLAFYLREATSAGADFDLYRRAKAALDACVTRAEQGERCLLLDHELATVERILVVHDEQLAAIPWHRYLDAWKRLKHYIVAGKRSPIAAAAGT</sequence>
<dbReference type="EMBL" id="CABVQC010000004">
    <property type="protein sequence ID" value="VWB26920.1"/>
    <property type="molecule type" value="Genomic_DNA"/>
</dbReference>
<dbReference type="AlphaFoldDB" id="A0A6P2I827"/>
<evidence type="ECO:0000313" key="2">
    <source>
        <dbReference type="Proteomes" id="UP000494261"/>
    </source>
</evidence>
<proteinExistence type="predicted"/>
<evidence type="ECO:0000313" key="1">
    <source>
        <dbReference type="EMBL" id="VWB26920.1"/>
    </source>
</evidence>